<evidence type="ECO:0000313" key="2">
    <source>
        <dbReference type="EMBL" id="CAH3163625.1"/>
    </source>
</evidence>
<comment type="caution">
    <text evidence="2">The sequence shown here is derived from an EMBL/GenBank/DDBJ whole genome shotgun (WGS) entry which is preliminary data.</text>
</comment>
<protein>
    <submittedName>
        <fullName evidence="2">Uncharacterized protein</fullName>
    </submittedName>
</protein>
<dbReference type="Proteomes" id="UP001159405">
    <property type="component" value="Unassembled WGS sequence"/>
</dbReference>
<proteinExistence type="predicted"/>
<sequence length="268" mass="28898">MPTPGSGVLDEILDVTKESLTESNSPNLTNKGTTLTGSSRSPKQQSTSAANTSQAADSAEGEGEARLLHKLDLLTSLVQDMVPVVKTLQESHDAWLLQDVDDVDAPSLAESENEEGPPPKRPRITPQPDEQPRSKTTDTTGKVDSLVTEVTEDEVTGPAISEKIANVLNNILASGLNDQATKRRKENIHRPTNSTLLAQTRVNSEIWDIAKKPTRSMDARLQALQDTLIKGLIPLADMTGKVGESLDSGAAMPTKETLWEALSIPFFL</sequence>
<keyword evidence="3" id="KW-1185">Reference proteome</keyword>
<gene>
    <name evidence="2" type="ORF">PLOB_00005947</name>
</gene>
<dbReference type="PANTHER" id="PTHR34239">
    <property type="entry name" value="APPLE DOMAIN-CONTAINING PROTEIN"/>
    <property type="match status" value="1"/>
</dbReference>
<name>A0ABN8QGB9_9CNID</name>
<dbReference type="EMBL" id="CALNXK010000126">
    <property type="protein sequence ID" value="CAH3163625.1"/>
    <property type="molecule type" value="Genomic_DNA"/>
</dbReference>
<organism evidence="2 3">
    <name type="scientific">Porites lobata</name>
    <dbReference type="NCBI Taxonomy" id="104759"/>
    <lineage>
        <taxon>Eukaryota</taxon>
        <taxon>Metazoa</taxon>
        <taxon>Cnidaria</taxon>
        <taxon>Anthozoa</taxon>
        <taxon>Hexacorallia</taxon>
        <taxon>Scleractinia</taxon>
        <taxon>Fungiina</taxon>
        <taxon>Poritidae</taxon>
        <taxon>Porites</taxon>
    </lineage>
</organism>
<feature type="compositionally biased region" description="Polar residues" evidence="1">
    <location>
        <begin position="21"/>
        <end position="43"/>
    </location>
</feature>
<accession>A0ABN8QGB9</accession>
<evidence type="ECO:0000256" key="1">
    <source>
        <dbReference type="SAM" id="MobiDB-lite"/>
    </source>
</evidence>
<dbReference type="PANTHER" id="PTHR34239:SF2">
    <property type="entry name" value="TRANSPOSABLE ELEMENT P TRANSPOSASE_THAP9 CONSERVED DOMAIN-CONTAINING PROTEIN"/>
    <property type="match status" value="1"/>
</dbReference>
<feature type="region of interest" description="Disordered" evidence="1">
    <location>
        <begin position="18"/>
        <end position="63"/>
    </location>
</feature>
<feature type="compositionally biased region" description="Low complexity" evidence="1">
    <location>
        <begin position="44"/>
        <end position="58"/>
    </location>
</feature>
<evidence type="ECO:0000313" key="3">
    <source>
        <dbReference type="Proteomes" id="UP001159405"/>
    </source>
</evidence>
<reference evidence="2 3" key="1">
    <citation type="submission" date="2022-05" db="EMBL/GenBank/DDBJ databases">
        <authorList>
            <consortium name="Genoscope - CEA"/>
            <person name="William W."/>
        </authorList>
    </citation>
    <scope>NUCLEOTIDE SEQUENCE [LARGE SCALE GENOMIC DNA]</scope>
</reference>
<feature type="region of interest" description="Disordered" evidence="1">
    <location>
        <begin position="107"/>
        <end position="143"/>
    </location>
</feature>